<dbReference type="EMBL" id="JTHE03000109">
    <property type="protein sequence ID" value="MCM1985013.1"/>
    <property type="molecule type" value="Genomic_DNA"/>
</dbReference>
<comment type="caution">
    <text evidence="1">The sequence shown here is derived from an EMBL/GenBank/DDBJ whole genome shotgun (WGS) entry which is preliminary data.</text>
</comment>
<accession>A0ABD4T990</accession>
<dbReference type="PANTHER" id="PTHR34301:SF8">
    <property type="entry name" value="ATPASE DOMAIN-CONTAINING PROTEIN"/>
    <property type="match status" value="1"/>
</dbReference>
<dbReference type="SUPFAM" id="SSF52540">
    <property type="entry name" value="P-loop containing nucleoside triphosphate hydrolases"/>
    <property type="match status" value="1"/>
</dbReference>
<keyword evidence="2" id="KW-1185">Reference proteome</keyword>
<dbReference type="Proteomes" id="UP000031561">
    <property type="component" value="Unassembled WGS sequence"/>
</dbReference>
<evidence type="ECO:0000313" key="2">
    <source>
        <dbReference type="Proteomes" id="UP000031561"/>
    </source>
</evidence>
<dbReference type="RefSeq" id="WP_166277638.1">
    <property type="nucleotide sequence ID" value="NZ_JTHE03000109.1"/>
</dbReference>
<organism evidence="1 2">
    <name type="scientific">Lyngbya confervoides BDU141951</name>
    <dbReference type="NCBI Taxonomy" id="1574623"/>
    <lineage>
        <taxon>Bacteria</taxon>
        <taxon>Bacillati</taxon>
        <taxon>Cyanobacteriota</taxon>
        <taxon>Cyanophyceae</taxon>
        <taxon>Oscillatoriophycideae</taxon>
        <taxon>Oscillatoriales</taxon>
        <taxon>Microcoleaceae</taxon>
        <taxon>Lyngbya</taxon>
    </lineage>
</organism>
<gene>
    <name evidence="1" type="ORF">QQ91_0019515</name>
</gene>
<protein>
    <recommendedName>
        <fullName evidence="3">ATP-binding protein</fullName>
    </recommendedName>
</protein>
<reference evidence="1 2" key="1">
    <citation type="journal article" date="2015" name="Genome Announc.">
        <title>Draft Genome Sequence of Filamentous Marine Cyanobacterium Lyngbya confervoides Strain BDU141951.</title>
        <authorList>
            <person name="Chandrababunaidu M.M."/>
            <person name="Sen D."/>
            <person name="Tripathy S."/>
        </authorList>
    </citation>
    <scope>NUCLEOTIDE SEQUENCE [LARGE SCALE GENOMIC DNA]</scope>
    <source>
        <strain evidence="1 2">BDU141951</strain>
    </source>
</reference>
<dbReference type="PANTHER" id="PTHR34301">
    <property type="entry name" value="DNA-BINDING PROTEIN-RELATED"/>
    <property type="match status" value="1"/>
</dbReference>
<name>A0ABD4T990_9CYAN</name>
<proteinExistence type="predicted"/>
<dbReference type="InterPro" id="IPR027417">
    <property type="entry name" value="P-loop_NTPase"/>
</dbReference>
<sequence length="390" mass="45008">MRVNPGGNLAPDEVVGRDRFIKKLWKILDRQSLVLTAERRMGKTSVIRKMYQELPTGKVAIFRDLEGCKTALDFTRRVVEDAQDYLTLKQKGWKKLQEAAQAFEGFEIGGVVKIPERAAAHWKLILRQALEDLLDQRPEQIILFWDELPLMVYDIRRQEGEQVAEEILDELRAIRQTYGHKVRMVFTGSIGLHNVLTKLKRSGYANDPTNDMKTVDVPPLAEADGVALAQALIAGEQISLTEVERWAREIAIAADYIPFFIHQMVGHLADEVEDFGGVTTDAIVRHYLLDPDDPWHLRYFQERIETYYPDSEKYLALAVLDVLAVEDQPLSFRELYNRVLTKTEAFDEETTRAMVTMLMRDHYIELPEVNAHRFRFSLIRNSWKVHRGLG</sequence>
<dbReference type="Gene3D" id="3.40.50.300">
    <property type="entry name" value="P-loop containing nucleotide triphosphate hydrolases"/>
    <property type="match status" value="1"/>
</dbReference>
<evidence type="ECO:0008006" key="3">
    <source>
        <dbReference type="Google" id="ProtNLM"/>
    </source>
</evidence>
<evidence type="ECO:0000313" key="1">
    <source>
        <dbReference type="EMBL" id="MCM1985013.1"/>
    </source>
</evidence>
<dbReference type="AlphaFoldDB" id="A0ABD4T990"/>